<reference evidence="9 10" key="1">
    <citation type="submission" date="2014-04" db="EMBL/GenBank/DDBJ databases">
        <title>Whole genome shotgun sequence of Geobacillus caldoxylosilyticus NBRC 107762.</title>
        <authorList>
            <person name="Hosoyama A."/>
            <person name="Hosoyama Y."/>
            <person name="Katano-Makiyama Y."/>
            <person name="Tsuchikane K."/>
            <person name="Ohji S."/>
            <person name="Ichikawa N."/>
            <person name="Yamazoe A."/>
            <person name="Fujita N."/>
        </authorList>
    </citation>
    <scope>NUCLEOTIDE SEQUENCE [LARGE SCALE GENOMIC DNA]</scope>
    <source>
        <strain evidence="9 10">NBRC 107762</strain>
    </source>
</reference>
<accession>A0A023DJ55</accession>
<evidence type="ECO:0000256" key="7">
    <source>
        <dbReference type="ARBA" id="ARBA00023136"/>
    </source>
</evidence>
<evidence type="ECO:0000256" key="4">
    <source>
        <dbReference type="ARBA" id="ARBA00022692"/>
    </source>
</evidence>
<dbReference type="OrthoDB" id="9787346at2"/>
<keyword evidence="3" id="KW-1003">Cell membrane</keyword>
<protein>
    <submittedName>
        <fullName evidence="9">Putative zinc transporter</fullName>
    </submittedName>
</protein>
<dbReference type="GO" id="GO:0005886">
    <property type="term" value="C:plasma membrane"/>
    <property type="evidence" value="ECO:0007669"/>
    <property type="project" value="UniProtKB-SubCell"/>
</dbReference>
<sequence length="240" mass="25880">MNSIWLLGFSASAIGMLSGGAIAWLFQGWQRGTPTIFSICSGMIFGLVTMEIFPESIEIGGWFIAIVGLIFGYFIYKYLEKVSHHVVIITNDAKKDLFVHSGLFLTFSIALHNFPTGIALGANTHDSLTKPMLTTIMLHNIPEGIAVFTPLLMAGFGIFSIILGAAIASAPVGVGAFIGNNYGMGVPWLVAMIIALAMGVMLFVTGKEIFGTALRTSTKIYCVIMAIIGFVLVSFYLFFL</sequence>
<dbReference type="RefSeq" id="WP_042411497.1">
    <property type="nucleotide sequence ID" value="NZ_BAWO01000064.1"/>
</dbReference>
<feature type="transmembrane region" description="Helical" evidence="8">
    <location>
        <begin position="33"/>
        <end position="53"/>
    </location>
</feature>
<dbReference type="PANTHER" id="PTHR11040">
    <property type="entry name" value="ZINC/IRON TRANSPORTER"/>
    <property type="match status" value="1"/>
</dbReference>
<organism evidence="9 10">
    <name type="scientific">Parageobacillus caldoxylosilyticus NBRC 107762</name>
    <dbReference type="NCBI Taxonomy" id="1220594"/>
    <lineage>
        <taxon>Bacteria</taxon>
        <taxon>Bacillati</taxon>
        <taxon>Bacillota</taxon>
        <taxon>Bacilli</taxon>
        <taxon>Bacillales</taxon>
        <taxon>Anoxybacillaceae</taxon>
        <taxon>Saccharococcus</taxon>
    </lineage>
</organism>
<dbReference type="InterPro" id="IPR003689">
    <property type="entry name" value="ZIP"/>
</dbReference>
<feature type="transmembrane region" description="Helical" evidence="8">
    <location>
        <begin position="218"/>
        <end position="239"/>
    </location>
</feature>
<dbReference type="Pfam" id="PF02535">
    <property type="entry name" value="Zip"/>
    <property type="match status" value="1"/>
</dbReference>
<evidence type="ECO:0000256" key="3">
    <source>
        <dbReference type="ARBA" id="ARBA00022475"/>
    </source>
</evidence>
<dbReference type="PANTHER" id="PTHR11040:SF211">
    <property type="entry name" value="ZINC TRANSPORTER ZIP11"/>
    <property type="match status" value="1"/>
</dbReference>
<dbReference type="Proteomes" id="UP000023561">
    <property type="component" value="Unassembled WGS sequence"/>
</dbReference>
<feature type="transmembrane region" description="Helical" evidence="8">
    <location>
        <begin position="59"/>
        <end position="76"/>
    </location>
</feature>
<comment type="caution">
    <text evidence="9">The sequence shown here is derived from an EMBL/GenBank/DDBJ whole genome shotgun (WGS) entry which is preliminary data.</text>
</comment>
<feature type="transmembrane region" description="Helical" evidence="8">
    <location>
        <begin position="188"/>
        <end position="206"/>
    </location>
</feature>
<evidence type="ECO:0000313" key="10">
    <source>
        <dbReference type="Proteomes" id="UP000023561"/>
    </source>
</evidence>
<dbReference type="EMBL" id="BAWO01000064">
    <property type="protein sequence ID" value="GAJ41329.1"/>
    <property type="molecule type" value="Genomic_DNA"/>
</dbReference>
<feature type="transmembrane region" description="Helical" evidence="8">
    <location>
        <begin position="145"/>
        <end position="168"/>
    </location>
</feature>
<comment type="subcellular location">
    <subcellularLocation>
        <location evidence="1">Cell membrane</location>
        <topology evidence="1">Multi-pass membrane protein</topology>
    </subcellularLocation>
</comment>
<evidence type="ECO:0000256" key="5">
    <source>
        <dbReference type="ARBA" id="ARBA00022833"/>
    </source>
</evidence>
<dbReference type="GO" id="GO:0005385">
    <property type="term" value="F:zinc ion transmembrane transporter activity"/>
    <property type="evidence" value="ECO:0007669"/>
    <property type="project" value="TreeGrafter"/>
</dbReference>
<evidence type="ECO:0000256" key="2">
    <source>
        <dbReference type="ARBA" id="ARBA00006939"/>
    </source>
</evidence>
<proteinExistence type="inferred from homology"/>
<evidence type="ECO:0000256" key="6">
    <source>
        <dbReference type="ARBA" id="ARBA00022989"/>
    </source>
</evidence>
<evidence type="ECO:0000256" key="8">
    <source>
        <dbReference type="SAM" id="Phobius"/>
    </source>
</evidence>
<feature type="transmembrane region" description="Helical" evidence="8">
    <location>
        <begin position="6"/>
        <end position="26"/>
    </location>
</feature>
<evidence type="ECO:0000256" key="1">
    <source>
        <dbReference type="ARBA" id="ARBA00004651"/>
    </source>
</evidence>
<name>A0A023DJ55_9BACL</name>
<keyword evidence="6 8" id="KW-1133">Transmembrane helix</keyword>
<comment type="similarity">
    <text evidence="2">Belongs to the ZIP transporter (TC 2.A.5) family.</text>
</comment>
<dbReference type="AlphaFoldDB" id="A0A023DJ55"/>
<keyword evidence="10" id="KW-1185">Reference proteome</keyword>
<keyword evidence="7 8" id="KW-0472">Membrane</keyword>
<evidence type="ECO:0000313" key="9">
    <source>
        <dbReference type="EMBL" id="GAJ41329.1"/>
    </source>
</evidence>
<keyword evidence="4 8" id="KW-0812">Transmembrane</keyword>
<gene>
    <name evidence="9" type="ORF">GCA01S_064_00290</name>
</gene>
<keyword evidence="5" id="KW-0862">Zinc</keyword>